<dbReference type="EMBL" id="QDKP01000023">
    <property type="protein sequence ID" value="PVM85222.1"/>
    <property type="molecule type" value="Genomic_DNA"/>
</dbReference>
<keyword evidence="1" id="KW-0812">Transmembrane</keyword>
<dbReference type="RefSeq" id="WP_165828763.1">
    <property type="nucleotide sequence ID" value="NZ_QDKP01000023.1"/>
</dbReference>
<dbReference type="PANTHER" id="PTHR33840:SF1">
    <property type="entry name" value="TLE1 PHOSPHOLIPASE DOMAIN-CONTAINING PROTEIN"/>
    <property type="match status" value="1"/>
</dbReference>
<protein>
    <recommendedName>
        <fullName evidence="2">T6SS Phospholipase effector Tle1-like catalytic domain-containing protein</fullName>
    </recommendedName>
</protein>
<proteinExistence type="predicted"/>
<organism evidence="3 4">
    <name type="scientific">Caulobacter radicis</name>
    <dbReference type="NCBI Taxonomy" id="2172650"/>
    <lineage>
        <taxon>Bacteria</taxon>
        <taxon>Pseudomonadati</taxon>
        <taxon>Pseudomonadota</taxon>
        <taxon>Alphaproteobacteria</taxon>
        <taxon>Caulobacterales</taxon>
        <taxon>Caulobacteraceae</taxon>
        <taxon>Caulobacter</taxon>
    </lineage>
</organism>
<accession>A0A2T9JND5</accession>
<feature type="transmembrane region" description="Helical" evidence="1">
    <location>
        <begin position="488"/>
        <end position="508"/>
    </location>
</feature>
<evidence type="ECO:0000313" key="4">
    <source>
        <dbReference type="Proteomes" id="UP000244913"/>
    </source>
</evidence>
<keyword evidence="1" id="KW-0472">Membrane</keyword>
<evidence type="ECO:0000313" key="3">
    <source>
        <dbReference type="EMBL" id="PVM85222.1"/>
    </source>
</evidence>
<dbReference type="InterPro" id="IPR018712">
    <property type="entry name" value="Tle1-like_cat"/>
</dbReference>
<dbReference type="AlphaFoldDB" id="A0A2T9JND5"/>
<dbReference type="Proteomes" id="UP000244913">
    <property type="component" value="Unassembled WGS sequence"/>
</dbReference>
<keyword evidence="1" id="KW-1133">Transmembrane helix</keyword>
<feature type="domain" description="T6SS Phospholipase effector Tle1-like catalytic" evidence="2">
    <location>
        <begin position="3"/>
        <end position="350"/>
    </location>
</feature>
<dbReference type="PANTHER" id="PTHR33840">
    <property type="match status" value="1"/>
</dbReference>
<evidence type="ECO:0000259" key="2">
    <source>
        <dbReference type="Pfam" id="PF09994"/>
    </source>
</evidence>
<comment type="caution">
    <text evidence="3">The sequence shown here is derived from an EMBL/GenBank/DDBJ whole genome shotgun (WGS) entry which is preliminary data.</text>
</comment>
<name>A0A2T9JND5_9CAUL</name>
<gene>
    <name evidence="3" type="ORF">DDF65_07945</name>
</gene>
<sequence>MIRLAVFCDGTWNGLQMQNLTNVARLARSVVRDPPGQNGKAGVPQVVYYDEGVGTATGVSRTSDRLEAILGGAFGAGLDRKIEQAYRFIVLNYKEPDDEIFIFGFSRGAYTARSLCGLIRKCGILRPEHLQRVPEAMALYRNRKIHPAGPECQEFRDRYSRREVVGSEDLLRKVGETTVTRRAADAAEGEECLLTDEVRRRRAVRIRYLGLWDTVGSLGVPDRFRLLSVFNKRFRFHDTEASKLIESLRHAIAADEDRRTFSAAPFSNIRDLNITATEELNAGIKARNARAAKAGRDVAPLAQVVDRRAPGYIPYAERRYQQKWFPGDHGAVGGGNFELGLSSAALLWVAEGAQAAGLVFDDRPDGELAQAGDLTNPLVDWRIGRQPGTLRPAWMTDLLGMIGGYRSRALTIGRDEVHPGARLRWTRMAHYRPKVFSPFTGETRLGPHRYVELVTGPPFRLLFLLVLAGGALLLVWLLGVIAHELLRLLPFGIGAPAADVLAGVGAWVRGLFGG</sequence>
<reference evidence="3 4" key="1">
    <citation type="submission" date="2018-04" db="EMBL/GenBank/DDBJ databases">
        <title>The genome sequence of Caulobacter sp. 736.</title>
        <authorList>
            <person name="Gao J."/>
            <person name="Sun J."/>
        </authorList>
    </citation>
    <scope>NUCLEOTIDE SEQUENCE [LARGE SCALE GENOMIC DNA]</scope>
    <source>
        <strain evidence="3 4">736</strain>
    </source>
</reference>
<evidence type="ECO:0000256" key="1">
    <source>
        <dbReference type="SAM" id="Phobius"/>
    </source>
</evidence>
<dbReference type="Pfam" id="PF09994">
    <property type="entry name" value="T6SS_Tle1-like_cat"/>
    <property type="match status" value="1"/>
</dbReference>
<feature type="transmembrane region" description="Helical" evidence="1">
    <location>
        <begin position="461"/>
        <end position="481"/>
    </location>
</feature>
<keyword evidence="4" id="KW-1185">Reference proteome</keyword>